<comment type="caution">
    <text evidence="2">The sequence shown here is derived from an EMBL/GenBank/DDBJ whole genome shotgun (WGS) entry which is preliminary data.</text>
</comment>
<dbReference type="AlphaFoldDB" id="A0A2T6GR56"/>
<feature type="region of interest" description="Disordered" evidence="1">
    <location>
        <begin position="1"/>
        <end position="79"/>
    </location>
</feature>
<protein>
    <submittedName>
        <fullName evidence="2">Uncharacterized protein</fullName>
    </submittedName>
</protein>
<feature type="compositionally biased region" description="Polar residues" evidence="1">
    <location>
        <begin position="1"/>
        <end position="20"/>
    </location>
</feature>
<feature type="compositionally biased region" description="Polar residues" evidence="1">
    <location>
        <begin position="65"/>
        <end position="79"/>
    </location>
</feature>
<gene>
    <name evidence="2" type="ORF">C5U62_01315</name>
</gene>
<evidence type="ECO:0000256" key="1">
    <source>
        <dbReference type="SAM" id="MobiDB-lite"/>
    </source>
</evidence>
<feature type="compositionally biased region" description="Polar residues" evidence="1">
    <location>
        <begin position="45"/>
        <end position="54"/>
    </location>
</feature>
<evidence type="ECO:0000313" key="3">
    <source>
        <dbReference type="Proteomes" id="UP000244178"/>
    </source>
</evidence>
<dbReference type="EMBL" id="PYJM01000001">
    <property type="protein sequence ID" value="PUA46649.1"/>
    <property type="molecule type" value="Genomic_DNA"/>
</dbReference>
<dbReference type="Proteomes" id="UP000244178">
    <property type="component" value="Unassembled WGS sequence"/>
</dbReference>
<proteinExistence type="predicted"/>
<sequence length="79" mass="8544">MNQQNRDNRANQLNPNNPVYRSSRGEGSAVTGSGKRPQDARGDIQNANKGTPGTNPIYDKGQGNRGKQLNPNQSPSKPQ</sequence>
<organism evidence="2 3">
    <name type="scientific">Pseudomonas protegens</name>
    <dbReference type="NCBI Taxonomy" id="380021"/>
    <lineage>
        <taxon>Bacteria</taxon>
        <taxon>Pseudomonadati</taxon>
        <taxon>Pseudomonadota</taxon>
        <taxon>Gammaproteobacteria</taxon>
        <taxon>Pseudomonadales</taxon>
        <taxon>Pseudomonadaceae</taxon>
        <taxon>Pseudomonas</taxon>
    </lineage>
</organism>
<accession>A0A2T6GR56</accession>
<reference evidence="2 3" key="1">
    <citation type="submission" date="2018-03" db="EMBL/GenBank/DDBJ databases">
        <title>Draft genome sequence of the plant growth promoting rhizobacterium Pseudomonas protegens strain BNJ-SS-45 isolated from wheat (Triticum aestivum) rhizosphere.</title>
        <authorList>
            <person name="Bajpai A."/>
            <person name="Shende K."/>
            <person name="Meena N."/>
            <person name="Upadhyayula S.R."/>
            <person name="Suravajhala P."/>
            <person name="Medicherla K.M."/>
            <person name="Johri B.N."/>
        </authorList>
    </citation>
    <scope>NUCLEOTIDE SEQUENCE [LARGE SCALE GENOMIC DNA]</scope>
    <source>
        <strain evidence="2 3">BNJ-SS-45</strain>
    </source>
</reference>
<name>A0A2T6GR56_9PSED</name>
<evidence type="ECO:0000313" key="2">
    <source>
        <dbReference type="EMBL" id="PUA46649.1"/>
    </source>
</evidence>
<dbReference type="RefSeq" id="WP_108542941.1">
    <property type="nucleotide sequence ID" value="NZ_PYJM01000001.1"/>
</dbReference>